<dbReference type="eggNOG" id="COG4278">
    <property type="taxonomic scope" value="Bacteria"/>
</dbReference>
<sequence length="249" mass="28384">MRIVRAVFKLRCVHHGRRAMTVGSIAVTARTADVADFTYALNFAAPYLVEKLLKDGVVESAFDADALFTEVKRYLVLTRLDPHISWQMYSTRVDEVWHQFVLYTGEYAQFCERSFGEFVHHRPNNAPATPSGAQMQHASFHAFADRYREVFVQELPDQWFDERSVTIDRRVINEKAGRLTTSESTDRVSVVDDTDRVLFSVDSLAAEAVRFLVSTKTFYVRELPGDLTDDERIGIVATLVAQRLLRVAS</sequence>
<evidence type="ECO:0000313" key="1">
    <source>
        <dbReference type="EMBL" id="EJZ08330.1"/>
    </source>
</evidence>
<keyword evidence="2" id="KW-1185">Reference proteome</keyword>
<gene>
    <name evidence="1" type="ORF">MVAC_15543</name>
</gene>
<dbReference type="AlphaFoldDB" id="K0UTJ1"/>
<dbReference type="PATRIC" id="fig|1194972.3.peg.3105"/>
<reference evidence="1 2" key="1">
    <citation type="journal article" date="2012" name="J. Bacteriol.">
        <title>Complete Genome Sequence of Mycobacterium vaccae Type Strain ATCC 25954.</title>
        <authorList>
            <person name="Ho Y.S."/>
            <person name="Adroub S.A."/>
            <person name="Abadi M."/>
            <person name="Al Alwan B."/>
            <person name="Alkhateeb R."/>
            <person name="Gao G."/>
            <person name="Ragab A."/>
            <person name="Ali S."/>
            <person name="van Soolingen D."/>
            <person name="Bitter W."/>
            <person name="Pain A."/>
            <person name="Abdallah A.M."/>
        </authorList>
    </citation>
    <scope>NUCLEOTIDE SEQUENCE [LARGE SCALE GENOMIC DNA]</scope>
    <source>
        <strain evidence="1 2">ATCC 25954</strain>
    </source>
</reference>
<dbReference type="HOGENOM" id="CLU_1045172_0_0_11"/>
<name>K0UTJ1_MYCVA</name>
<protein>
    <submittedName>
        <fullName evidence="1">Uncharacterized protein</fullName>
    </submittedName>
</protein>
<evidence type="ECO:0000313" key="2">
    <source>
        <dbReference type="Proteomes" id="UP000006072"/>
    </source>
</evidence>
<proteinExistence type="predicted"/>
<comment type="caution">
    <text evidence="1">The sequence shown here is derived from an EMBL/GenBank/DDBJ whole genome shotgun (WGS) entry which is preliminary data.</text>
</comment>
<dbReference type="EMBL" id="ALQA01000032">
    <property type="protein sequence ID" value="EJZ08330.1"/>
    <property type="molecule type" value="Genomic_DNA"/>
</dbReference>
<dbReference type="Proteomes" id="UP000006072">
    <property type="component" value="Unassembled WGS sequence"/>
</dbReference>
<accession>K0UTJ1</accession>
<organism evidence="1 2">
    <name type="scientific">Mycolicibacterium vaccae ATCC 25954</name>
    <dbReference type="NCBI Taxonomy" id="1194972"/>
    <lineage>
        <taxon>Bacteria</taxon>
        <taxon>Bacillati</taxon>
        <taxon>Actinomycetota</taxon>
        <taxon>Actinomycetes</taxon>
        <taxon>Mycobacteriales</taxon>
        <taxon>Mycobacteriaceae</taxon>
        <taxon>Mycolicibacterium</taxon>
    </lineage>
</organism>